<dbReference type="Proteomes" id="UP001302126">
    <property type="component" value="Unassembled WGS sequence"/>
</dbReference>
<reference evidence="1" key="1">
    <citation type="journal article" date="2023" name="Mol. Phylogenet. Evol.">
        <title>Genome-scale phylogeny and comparative genomics of the fungal order Sordariales.</title>
        <authorList>
            <person name="Hensen N."/>
            <person name="Bonometti L."/>
            <person name="Westerberg I."/>
            <person name="Brannstrom I.O."/>
            <person name="Guillou S."/>
            <person name="Cros-Aarteil S."/>
            <person name="Calhoun S."/>
            <person name="Haridas S."/>
            <person name="Kuo A."/>
            <person name="Mondo S."/>
            <person name="Pangilinan J."/>
            <person name="Riley R."/>
            <person name="LaButti K."/>
            <person name="Andreopoulos B."/>
            <person name="Lipzen A."/>
            <person name="Chen C."/>
            <person name="Yan M."/>
            <person name="Daum C."/>
            <person name="Ng V."/>
            <person name="Clum A."/>
            <person name="Steindorff A."/>
            <person name="Ohm R.A."/>
            <person name="Martin F."/>
            <person name="Silar P."/>
            <person name="Natvig D.O."/>
            <person name="Lalanne C."/>
            <person name="Gautier V."/>
            <person name="Ament-Velasquez S.L."/>
            <person name="Kruys A."/>
            <person name="Hutchinson M.I."/>
            <person name="Powell A.J."/>
            <person name="Barry K."/>
            <person name="Miller A.N."/>
            <person name="Grigoriev I.V."/>
            <person name="Debuchy R."/>
            <person name="Gladieux P."/>
            <person name="Hiltunen Thoren M."/>
            <person name="Johannesson H."/>
        </authorList>
    </citation>
    <scope>NUCLEOTIDE SEQUENCE</scope>
    <source>
        <strain evidence="1">PSN309</strain>
    </source>
</reference>
<gene>
    <name evidence="1" type="ORF">QBC35DRAFT_289585</name>
</gene>
<comment type="caution">
    <text evidence="1">The sequence shown here is derived from an EMBL/GenBank/DDBJ whole genome shotgun (WGS) entry which is preliminary data.</text>
</comment>
<proteinExistence type="predicted"/>
<evidence type="ECO:0000313" key="2">
    <source>
        <dbReference type="Proteomes" id="UP001302126"/>
    </source>
</evidence>
<sequence>MCGTQISYACSTTLISQSTTCSCSKVVACGKSTLYCGTCQHQRCMELRGEVASVTV</sequence>
<keyword evidence="2" id="KW-1185">Reference proteome</keyword>
<accession>A0AAN6WPN3</accession>
<reference evidence="1" key="2">
    <citation type="submission" date="2023-05" db="EMBL/GenBank/DDBJ databases">
        <authorList>
            <consortium name="Lawrence Berkeley National Laboratory"/>
            <person name="Steindorff A."/>
            <person name="Hensen N."/>
            <person name="Bonometti L."/>
            <person name="Westerberg I."/>
            <person name="Brannstrom I.O."/>
            <person name="Guillou S."/>
            <person name="Cros-Aarteil S."/>
            <person name="Calhoun S."/>
            <person name="Haridas S."/>
            <person name="Kuo A."/>
            <person name="Mondo S."/>
            <person name="Pangilinan J."/>
            <person name="Riley R."/>
            <person name="Labutti K."/>
            <person name="Andreopoulos B."/>
            <person name="Lipzen A."/>
            <person name="Chen C."/>
            <person name="Yanf M."/>
            <person name="Daum C."/>
            <person name="Ng V."/>
            <person name="Clum A."/>
            <person name="Ohm R."/>
            <person name="Martin F."/>
            <person name="Silar P."/>
            <person name="Natvig D."/>
            <person name="Lalanne C."/>
            <person name="Gautier V."/>
            <person name="Ament-Velasquez S.L."/>
            <person name="Kruys A."/>
            <person name="Hutchinson M.I."/>
            <person name="Powell A.J."/>
            <person name="Barry K."/>
            <person name="Miller A.N."/>
            <person name="Grigoriev I.V."/>
            <person name="Debuchy R."/>
            <person name="Gladieux P."/>
            <person name="Thoren M.H."/>
            <person name="Johannesson H."/>
        </authorList>
    </citation>
    <scope>NUCLEOTIDE SEQUENCE</scope>
    <source>
        <strain evidence="1">PSN309</strain>
    </source>
</reference>
<name>A0AAN6WPN3_9PEZI</name>
<dbReference type="AlphaFoldDB" id="A0AAN6WPN3"/>
<dbReference type="EMBL" id="MU864437">
    <property type="protein sequence ID" value="KAK4185884.1"/>
    <property type="molecule type" value="Genomic_DNA"/>
</dbReference>
<protein>
    <submittedName>
        <fullName evidence="1">Uncharacterized protein</fullName>
    </submittedName>
</protein>
<organism evidence="1 2">
    <name type="scientific">Podospora australis</name>
    <dbReference type="NCBI Taxonomy" id="1536484"/>
    <lineage>
        <taxon>Eukaryota</taxon>
        <taxon>Fungi</taxon>
        <taxon>Dikarya</taxon>
        <taxon>Ascomycota</taxon>
        <taxon>Pezizomycotina</taxon>
        <taxon>Sordariomycetes</taxon>
        <taxon>Sordariomycetidae</taxon>
        <taxon>Sordariales</taxon>
        <taxon>Podosporaceae</taxon>
        <taxon>Podospora</taxon>
    </lineage>
</organism>
<evidence type="ECO:0000313" key="1">
    <source>
        <dbReference type="EMBL" id="KAK4185884.1"/>
    </source>
</evidence>